<evidence type="ECO:0008006" key="4">
    <source>
        <dbReference type="Google" id="ProtNLM"/>
    </source>
</evidence>
<dbReference type="Proteomes" id="UP000036771">
    <property type="component" value="Unassembled WGS sequence"/>
</dbReference>
<evidence type="ECO:0000256" key="1">
    <source>
        <dbReference type="SAM" id="MobiDB-lite"/>
    </source>
</evidence>
<dbReference type="InterPro" id="IPR027417">
    <property type="entry name" value="P-loop_NTPase"/>
</dbReference>
<proteinExistence type="predicted"/>
<feature type="region of interest" description="Disordered" evidence="1">
    <location>
        <begin position="1"/>
        <end position="21"/>
    </location>
</feature>
<dbReference type="Pfam" id="PF13479">
    <property type="entry name" value="AAA_24"/>
    <property type="match status" value="1"/>
</dbReference>
<name>A0A0K8MCB3_9PROT</name>
<sequence>MSEEENIGNNGEKVRDSDDYDSAIIASESKPAFTFNGSPPIVGKKQNPFKLVIYGANGTGKSTFAGDMEKPVFLDLEHNIDHLNVPRFQLKTTQEIVEFLIQLRTQPHDWETLVIDSIDTLESIAMKRAWSKEIEGLKEPDRYGAGYKWVKEFFENIVKLCEPLFSQEDKKMNIVFLGHETVSRIEKPGEEPFDSITPRIREKNYAPICNWVNAILYATTEIYRVEGEQKAFSKEKEKHILAGHTRKLYTTPSPAYLAKNVFDLPFKIDLNYAAFKKEVDKFYNQEGEK</sequence>
<accession>A0A0K8MCB3</accession>
<gene>
    <name evidence="2" type="ORF">Cva_00838</name>
</gene>
<evidence type="ECO:0000313" key="2">
    <source>
        <dbReference type="EMBL" id="GAO98190.1"/>
    </source>
</evidence>
<dbReference type="EMBL" id="BBVC01000030">
    <property type="protein sequence ID" value="GAO98190.1"/>
    <property type="molecule type" value="Genomic_DNA"/>
</dbReference>
<dbReference type="OrthoDB" id="5413799at2"/>
<dbReference type="AlphaFoldDB" id="A0A0K8MCB3"/>
<organism evidence="2 3">
    <name type="scientific">Caedimonas varicaedens</name>
    <dbReference type="NCBI Taxonomy" id="1629334"/>
    <lineage>
        <taxon>Bacteria</taxon>
        <taxon>Pseudomonadati</taxon>
        <taxon>Pseudomonadota</taxon>
        <taxon>Alphaproteobacteria</taxon>
        <taxon>Holosporales</taxon>
        <taxon>Caedimonadaceae</taxon>
        <taxon>Caedimonas</taxon>
    </lineage>
</organism>
<dbReference type="SUPFAM" id="SSF52540">
    <property type="entry name" value="P-loop containing nucleoside triphosphate hydrolases"/>
    <property type="match status" value="1"/>
</dbReference>
<keyword evidence="3" id="KW-1185">Reference proteome</keyword>
<dbReference type="STRING" id="1629334.Cva_00838"/>
<comment type="caution">
    <text evidence="2">The sequence shown here is derived from an EMBL/GenBank/DDBJ whole genome shotgun (WGS) entry which is preliminary data.</text>
</comment>
<protein>
    <recommendedName>
        <fullName evidence="4">ATP-binding protein</fullName>
    </recommendedName>
</protein>
<evidence type="ECO:0000313" key="3">
    <source>
        <dbReference type="Proteomes" id="UP000036771"/>
    </source>
</evidence>
<reference evidence="2 3" key="1">
    <citation type="submission" date="2015-03" db="EMBL/GenBank/DDBJ databases">
        <title>Caedibacter varicaedens, whole genome shotgun sequence.</title>
        <authorList>
            <person name="Suzuki H."/>
            <person name="Dapper A.L."/>
            <person name="Gibson A.K."/>
            <person name="Jackson C."/>
            <person name="Lee H."/>
            <person name="Pejaver V.R."/>
            <person name="Doak T."/>
            <person name="Lynch M."/>
        </authorList>
    </citation>
    <scope>NUCLEOTIDE SEQUENCE [LARGE SCALE GENOMIC DNA]</scope>
</reference>